<proteinExistence type="predicted"/>
<name>A0A396GYN9_MEDTR</name>
<evidence type="ECO:0000313" key="1">
    <source>
        <dbReference type="EMBL" id="RHN45341.1"/>
    </source>
</evidence>
<dbReference type="Gramene" id="rna39621">
    <property type="protein sequence ID" value="RHN45341.1"/>
    <property type="gene ID" value="gene39621"/>
</dbReference>
<evidence type="ECO:0000313" key="2">
    <source>
        <dbReference type="Proteomes" id="UP000265566"/>
    </source>
</evidence>
<dbReference type="AlphaFoldDB" id="A0A396GYN9"/>
<dbReference type="Proteomes" id="UP000265566">
    <property type="component" value="Chromosome 7"/>
</dbReference>
<organism evidence="1 2">
    <name type="scientific">Medicago truncatula</name>
    <name type="common">Barrel medic</name>
    <name type="synonym">Medicago tribuloides</name>
    <dbReference type="NCBI Taxonomy" id="3880"/>
    <lineage>
        <taxon>Eukaryota</taxon>
        <taxon>Viridiplantae</taxon>
        <taxon>Streptophyta</taxon>
        <taxon>Embryophyta</taxon>
        <taxon>Tracheophyta</taxon>
        <taxon>Spermatophyta</taxon>
        <taxon>Magnoliopsida</taxon>
        <taxon>eudicotyledons</taxon>
        <taxon>Gunneridae</taxon>
        <taxon>Pentapetalae</taxon>
        <taxon>rosids</taxon>
        <taxon>fabids</taxon>
        <taxon>Fabales</taxon>
        <taxon>Fabaceae</taxon>
        <taxon>Papilionoideae</taxon>
        <taxon>50 kb inversion clade</taxon>
        <taxon>NPAAA clade</taxon>
        <taxon>Hologalegina</taxon>
        <taxon>IRL clade</taxon>
        <taxon>Trifolieae</taxon>
        <taxon>Medicago</taxon>
    </lineage>
</organism>
<comment type="caution">
    <text evidence="1">The sequence shown here is derived from an EMBL/GenBank/DDBJ whole genome shotgun (WGS) entry which is preliminary data.</text>
</comment>
<accession>A0A396GYN9</accession>
<gene>
    <name evidence="1" type="ORF">MtrunA17_Chr7g0229691</name>
</gene>
<sequence>MLEVILWRDHRNKNIIAQKIISNYNKTKNINKIPKIKSDLCGGGEVGTVLVGDMWCTGLP</sequence>
<dbReference type="EMBL" id="PSQE01000007">
    <property type="protein sequence ID" value="RHN45341.1"/>
    <property type="molecule type" value="Genomic_DNA"/>
</dbReference>
<protein>
    <submittedName>
        <fullName evidence="1">Uncharacterized protein</fullName>
    </submittedName>
</protein>
<reference evidence="2" key="1">
    <citation type="journal article" date="2018" name="Nat. Plants">
        <title>Whole-genome landscape of Medicago truncatula symbiotic genes.</title>
        <authorList>
            <person name="Pecrix Y."/>
            <person name="Staton S.E."/>
            <person name="Sallet E."/>
            <person name="Lelandais-Briere C."/>
            <person name="Moreau S."/>
            <person name="Carrere S."/>
            <person name="Blein T."/>
            <person name="Jardinaud M.F."/>
            <person name="Latrasse D."/>
            <person name="Zouine M."/>
            <person name="Zahm M."/>
            <person name="Kreplak J."/>
            <person name="Mayjonade B."/>
            <person name="Satge C."/>
            <person name="Perez M."/>
            <person name="Cauet S."/>
            <person name="Marande W."/>
            <person name="Chantry-Darmon C."/>
            <person name="Lopez-Roques C."/>
            <person name="Bouchez O."/>
            <person name="Berard A."/>
            <person name="Debelle F."/>
            <person name="Munos S."/>
            <person name="Bendahmane A."/>
            <person name="Berges H."/>
            <person name="Niebel A."/>
            <person name="Buitink J."/>
            <person name="Frugier F."/>
            <person name="Benhamed M."/>
            <person name="Crespi M."/>
            <person name="Gouzy J."/>
            <person name="Gamas P."/>
        </authorList>
    </citation>
    <scope>NUCLEOTIDE SEQUENCE [LARGE SCALE GENOMIC DNA]</scope>
    <source>
        <strain evidence="2">cv. Jemalong A17</strain>
    </source>
</reference>